<dbReference type="RefSeq" id="WP_263999936.1">
    <property type="nucleotide sequence ID" value="NZ_JACKVK010000022.1"/>
</dbReference>
<sequence>MTSLTLHRSWTSPTLRNAMVVREGFAWAHVVDAAALIVRPVVVTLGIAAAAVMWPAHAHADVTADSTTNVLNGVGIGNNGPVSTTIAGAGQSICPMLVQPGSQLATIAAQASGQSGLAPTIAGWVATMVIQSQCPGWMTSLSNGQVPAGLGALTNVAAPALGVPGAAAATPGGLQIPGL</sequence>
<dbReference type="AlphaFoldDB" id="A0A9X2ZDK9"/>
<evidence type="ECO:0000313" key="2">
    <source>
        <dbReference type="Proteomes" id="UP001141629"/>
    </source>
</evidence>
<accession>A0A9X2ZDK9</accession>
<keyword evidence="2" id="KW-1185">Reference proteome</keyword>
<evidence type="ECO:0000313" key="1">
    <source>
        <dbReference type="EMBL" id="MCV7424847.1"/>
    </source>
</evidence>
<comment type="caution">
    <text evidence="1">The sequence shown here is derived from an EMBL/GenBank/DDBJ whole genome shotgun (WGS) entry which is preliminary data.</text>
</comment>
<gene>
    <name evidence="1" type="ORF">H7K45_30335</name>
</gene>
<reference evidence="1" key="1">
    <citation type="submission" date="2020-07" db="EMBL/GenBank/DDBJ databases">
        <authorList>
            <person name="Pettersson B.M.F."/>
            <person name="Behra P.R.K."/>
            <person name="Ramesh M."/>
            <person name="Das S."/>
            <person name="Dasgupta S."/>
            <person name="Kirsebom L.A."/>
        </authorList>
    </citation>
    <scope>NUCLEOTIDE SEQUENCE</scope>
    <source>
        <strain evidence="1">DSM 44838</strain>
    </source>
</reference>
<organism evidence="1 2">
    <name type="scientific">Mycobacterium yunnanensis</name>
    <dbReference type="NCBI Taxonomy" id="368477"/>
    <lineage>
        <taxon>Bacteria</taxon>
        <taxon>Bacillati</taxon>
        <taxon>Actinomycetota</taxon>
        <taxon>Actinomycetes</taxon>
        <taxon>Mycobacteriales</taxon>
        <taxon>Mycobacteriaceae</taxon>
        <taxon>Mycobacterium</taxon>
    </lineage>
</organism>
<dbReference type="Proteomes" id="UP001141629">
    <property type="component" value="Unassembled WGS sequence"/>
</dbReference>
<dbReference type="EMBL" id="JACKVK010000022">
    <property type="protein sequence ID" value="MCV7424847.1"/>
    <property type="molecule type" value="Genomic_DNA"/>
</dbReference>
<reference evidence="1" key="2">
    <citation type="journal article" date="2022" name="BMC Genomics">
        <title>Comparative genome analysis of mycobacteria focusing on tRNA and non-coding RNA.</title>
        <authorList>
            <person name="Behra P.R.K."/>
            <person name="Pettersson B.M.F."/>
            <person name="Ramesh M."/>
            <person name="Das S."/>
            <person name="Dasgupta S."/>
            <person name="Kirsebom L.A."/>
        </authorList>
    </citation>
    <scope>NUCLEOTIDE SEQUENCE</scope>
    <source>
        <strain evidence="1">DSM 44838</strain>
    </source>
</reference>
<protein>
    <submittedName>
        <fullName evidence="1">DUF732 domain-containing protein</fullName>
    </submittedName>
</protein>
<name>A0A9X2ZDK9_9MYCO</name>
<proteinExistence type="predicted"/>